<evidence type="ECO:0000313" key="3">
    <source>
        <dbReference type="Proteomes" id="UP000291187"/>
    </source>
</evidence>
<reference evidence="2 3" key="1">
    <citation type="submission" date="2018-12" db="EMBL/GenBank/DDBJ databases">
        <title>Unveiling genomic diversity among members of the Bifidobacterium pseudolongum species, a widely distributed gut commensal of the animal kingdom.</title>
        <authorList>
            <person name="Lugli G.A."/>
            <person name="Duranti S."/>
            <person name="Albert K."/>
            <person name="Mancabelli L."/>
            <person name="Napoli S."/>
            <person name="Viappiani A."/>
            <person name="Anzalone R."/>
            <person name="Longhi G."/>
            <person name="Milani C."/>
            <person name="Turroni F."/>
            <person name="Alessandri G."/>
            <person name="Sela D.A."/>
            <person name="Van Sinderen D."/>
            <person name="Ventura M."/>
        </authorList>
    </citation>
    <scope>NUCLEOTIDE SEQUENCE [LARGE SCALE GENOMIC DNA]</scope>
    <source>
        <strain evidence="2 3">2071B</strain>
    </source>
</reference>
<comment type="caution">
    <text evidence="2">The sequence shown here is derived from an EMBL/GenBank/DDBJ whole genome shotgun (WGS) entry which is preliminary data.</text>
</comment>
<protein>
    <submittedName>
        <fullName evidence="2">Uncharacterized protein</fullName>
    </submittedName>
</protein>
<accession>A0A4Q5A7G7</accession>
<dbReference type="RefSeq" id="WP_129864074.1">
    <property type="nucleotide sequence ID" value="NZ_RYUM01000006.1"/>
</dbReference>
<dbReference type="Proteomes" id="UP000291187">
    <property type="component" value="Unassembled WGS sequence"/>
</dbReference>
<proteinExistence type="predicted"/>
<feature type="region of interest" description="Disordered" evidence="1">
    <location>
        <begin position="152"/>
        <end position="173"/>
    </location>
</feature>
<evidence type="ECO:0000256" key="1">
    <source>
        <dbReference type="SAM" id="MobiDB-lite"/>
    </source>
</evidence>
<feature type="compositionally biased region" description="Acidic residues" evidence="1">
    <location>
        <begin position="159"/>
        <end position="173"/>
    </location>
</feature>
<name>A0A4Q5A7G7_9BIFI</name>
<dbReference type="EMBL" id="RYUM01000006">
    <property type="protein sequence ID" value="RYQ20066.1"/>
    <property type="molecule type" value="Genomic_DNA"/>
</dbReference>
<organism evidence="2 3">
    <name type="scientific">Bifidobacterium pseudolongum subsp. globosum</name>
    <dbReference type="NCBI Taxonomy" id="1690"/>
    <lineage>
        <taxon>Bacteria</taxon>
        <taxon>Bacillati</taxon>
        <taxon>Actinomycetota</taxon>
        <taxon>Actinomycetes</taxon>
        <taxon>Bifidobacteriales</taxon>
        <taxon>Bifidobacteriaceae</taxon>
        <taxon>Bifidobacterium</taxon>
    </lineage>
</organism>
<gene>
    <name evidence="2" type="ORF">PG2071B_0477</name>
</gene>
<dbReference type="AlphaFoldDB" id="A0A4Q5A7G7"/>
<evidence type="ECO:0000313" key="2">
    <source>
        <dbReference type="EMBL" id="RYQ20066.1"/>
    </source>
</evidence>
<sequence>MNVKDQLDAGDWWKVQGLEHVGTMLSCVCNAIGNAHAAQTAALERIATALEAGHGEPEVAPKAMRSLPVDPDATIEGAYVRKPSIELHRGLYGYGGVYRDGESGSWFAMEIDPEFKADSPDDLRDVAELLRSNYADALDWIADEWQEQLDAGEVHLLEPDNDDIADEDNELED</sequence>